<dbReference type="PANTHER" id="PTHR11831">
    <property type="entry name" value="30S 40S RIBOSOMAL PROTEIN"/>
    <property type="match status" value="1"/>
</dbReference>
<organism evidence="6 7">
    <name type="scientific">Phaseolus coccineus</name>
    <name type="common">Scarlet runner bean</name>
    <name type="synonym">Phaseolus multiflorus</name>
    <dbReference type="NCBI Taxonomy" id="3886"/>
    <lineage>
        <taxon>Eukaryota</taxon>
        <taxon>Viridiplantae</taxon>
        <taxon>Streptophyta</taxon>
        <taxon>Embryophyta</taxon>
        <taxon>Tracheophyta</taxon>
        <taxon>Spermatophyta</taxon>
        <taxon>Magnoliopsida</taxon>
        <taxon>eudicotyledons</taxon>
        <taxon>Gunneridae</taxon>
        <taxon>Pentapetalae</taxon>
        <taxon>rosids</taxon>
        <taxon>fabids</taxon>
        <taxon>Fabales</taxon>
        <taxon>Fabaceae</taxon>
        <taxon>Papilionoideae</taxon>
        <taxon>50 kb inversion clade</taxon>
        <taxon>NPAAA clade</taxon>
        <taxon>indigoferoid/millettioid clade</taxon>
        <taxon>Phaseoleae</taxon>
        <taxon>Phaseolus</taxon>
    </lineage>
</organism>
<evidence type="ECO:0000256" key="4">
    <source>
        <dbReference type="SAM" id="MobiDB-lite"/>
    </source>
</evidence>
<dbReference type="InterPro" id="IPR002942">
    <property type="entry name" value="S4_RNA-bd"/>
</dbReference>
<evidence type="ECO:0000256" key="1">
    <source>
        <dbReference type="ARBA" id="ARBA00007465"/>
    </source>
</evidence>
<evidence type="ECO:0000313" key="7">
    <source>
        <dbReference type="Proteomes" id="UP001374584"/>
    </source>
</evidence>
<gene>
    <name evidence="6" type="ORF">VNO80_16029</name>
</gene>
<dbReference type="PROSITE" id="PS50889">
    <property type="entry name" value="S4"/>
    <property type="match status" value="1"/>
</dbReference>
<comment type="caution">
    <text evidence="6">The sequence shown here is derived from an EMBL/GenBank/DDBJ whole genome shotgun (WGS) entry which is preliminary data.</text>
</comment>
<dbReference type="Pfam" id="PF01479">
    <property type="entry name" value="S4"/>
    <property type="match status" value="1"/>
</dbReference>
<dbReference type="GO" id="GO:0042274">
    <property type="term" value="P:ribosomal small subunit biogenesis"/>
    <property type="evidence" value="ECO:0007669"/>
    <property type="project" value="TreeGrafter"/>
</dbReference>
<evidence type="ECO:0000259" key="5">
    <source>
        <dbReference type="SMART" id="SM00363"/>
    </source>
</evidence>
<evidence type="ECO:0000313" key="6">
    <source>
        <dbReference type="EMBL" id="KAK7356753.1"/>
    </source>
</evidence>
<keyword evidence="2" id="KW-0687">Ribonucleoprotein</keyword>
<dbReference type="SUPFAM" id="SSF55174">
    <property type="entry name" value="Alpha-L RNA-binding motif"/>
    <property type="match status" value="1"/>
</dbReference>
<dbReference type="Proteomes" id="UP001374584">
    <property type="component" value="Unassembled WGS sequence"/>
</dbReference>
<proteinExistence type="inferred from homology"/>
<dbReference type="AlphaFoldDB" id="A0AAN9MSH7"/>
<feature type="compositionally biased region" description="Low complexity" evidence="4">
    <location>
        <begin position="306"/>
        <end position="315"/>
    </location>
</feature>
<dbReference type="CDD" id="cd00165">
    <property type="entry name" value="S4"/>
    <property type="match status" value="1"/>
</dbReference>
<comment type="similarity">
    <text evidence="1">Belongs to the universal ribosomal protein uS4 family.</text>
</comment>
<dbReference type="GO" id="GO:0003735">
    <property type="term" value="F:structural constituent of ribosome"/>
    <property type="evidence" value="ECO:0007669"/>
    <property type="project" value="TreeGrafter"/>
</dbReference>
<evidence type="ECO:0000256" key="3">
    <source>
        <dbReference type="PROSITE-ProRule" id="PRU00182"/>
    </source>
</evidence>
<dbReference type="EMBL" id="JAYMYR010000006">
    <property type="protein sequence ID" value="KAK7356753.1"/>
    <property type="molecule type" value="Genomic_DNA"/>
</dbReference>
<dbReference type="GO" id="GO:0015935">
    <property type="term" value="C:small ribosomal subunit"/>
    <property type="evidence" value="ECO:0007669"/>
    <property type="project" value="TreeGrafter"/>
</dbReference>
<dbReference type="Gene3D" id="3.10.290.10">
    <property type="entry name" value="RNA-binding S4 domain"/>
    <property type="match status" value="1"/>
</dbReference>
<keyword evidence="7" id="KW-1185">Reference proteome</keyword>
<name>A0AAN9MSH7_PHACN</name>
<dbReference type="InterPro" id="IPR022801">
    <property type="entry name" value="Ribosomal_uS4"/>
</dbReference>
<feature type="domain" description="RNA-binding S4" evidence="5">
    <location>
        <begin position="19"/>
        <end position="80"/>
    </location>
</feature>
<dbReference type="PANTHER" id="PTHR11831:SF30">
    <property type="entry name" value="SMALL RIBOSOMAL SUBUNIT PROTEIN US4M"/>
    <property type="match status" value="1"/>
</dbReference>
<protein>
    <recommendedName>
        <fullName evidence="5">RNA-binding S4 domain-containing protein</fullName>
    </recommendedName>
</protein>
<accession>A0AAN9MSH7</accession>
<evidence type="ECO:0000256" key="2">
    <source>
        <dbReference type="ARBA" id="ARBA00023274"/>
    </source>
</evidence>
<reference evidence="6 7" key="1">
    <citation type="submission" date="2024-01" db="EMBL/GenBank/DDBJ databases">
        <title>The genomes of 5 underutilized Papilionoideae crops provide insights into root nodulation and disease resistanc.</title>
        <authorList>
            <person name="Jiang F."/>
        </authorList>
    </citation>
    <scope>NUCLEOTIDE SEQUENCE [LARGE SCALE GENOMIC DNA]</scope>
    <source>
        <strain evidence="6">JINMINGXINNONG_FW02</strain>
        <tissue evidence="6">Leaves</tissue>
    </source>
</reference>
<dbReference type="InterPro" id="IPR036986">
    <property type="entry name" value="S4_RNA-bd_sf"/>
</dbReference>
<dbReference type="SMART" id="SM00363">
    <property type="entry name" value="S4"/>
    <property type="match status" value="1"/>
</dbReference>
<dbReference type="GO" id="GO:0019843">
    <property type="term" value="F:rRNA binding"/>
    <property type="evidence" value="ECO:0007669"/>
    <property type="project" value="InterPro"/>
</dbReference>
<sequence length="409" mass="48134">MHRGTERTSYIPFILNPETRSDVIPVRLHFRETIPQARQPISHRRVCVNNRIISITRLKVSHGDLISFQENDARIRGEEIRRSFYIEISVDKIIGKFLDHPVRMWRRTKTEWFHLLKTKRGCRLLLKSQFLQQQLRYSMQEEYLERTKKFGSEKVCLGSSFAEHNRMKRNLYHFKSLFLSKRRNEKNQDLPTRTRSPLVYNSSLYSNSTYCSSSPHPFPRKRRIKRIELPTHYSEVNHRTPKAVVFYGPNIVRKRKHPTLASNLGLYRPPMQSPYLKLAHLSRKLVALSESLPHYHHRQEGTPVEQQPGPSQAPQLAPPANAPQEVPFDWSRYQHDQIRNRLAVLTSNRPRDTDTIDAIILYQSDIIGRMAQLDPNPFWAEQKNKLVADGIFNNNAEYMIEALERNLKK</sequence>
<keyword evidence="3" id="KW-0694">RNA-binding</keyword>
<feature type="region of interest" description="Disordered" evidence="4">
    <location>
        <begin position="297"/>
        <end position="326"/>
    </location>
</feature>